<feature type="transmembrane region" description="Helical" evidence="5">
    <location>
        <begin position="70"/>
        <end position="88"/>
    </location>
</feature>
<evidence type="ECO:0000313" key="8">
    <source>
        <dbReference type="Proteomes" id="UP000288892"/>
    </source>
</evidence>
<name>A0A444JHF3_9BACT</name>
<evidence type="ECO:0000256" key="5">
    <source>
        <dbReference type="SAM" id="Phobius"/>
    </source>
</evidence>
<proteinExistence type="predicted"/>
<keyword evidence="3 5" id="KW-1133">Transmembrane helix</keyword>
<dbReference type="PANTHER" id="PTHR37422">
    <property type="entry name" value="TEICHURONIC ACID BIOSYNTHESIS PROTEIN TUAE"/>
    <property type="match status" value="1"/>
</dbReference>
<dbReference type="GO" id="GO:0016874">
    <property type="term" value="F:ligase activity"/>
    <property type="evidence" value="ECO:0007669"/>
    <property type="project" value="UniProtKB-KW"/>
</dbReference>
<dbReference type="Pfam" id="PF04932">
    <property type="entry name" value="Wzy_C"/>
    <property type="match status" value="1"/>
</dbReference>
<dbReference type="InterPro" id="IPR007016">
    <property type="entry name" value="O-antigen_ligase-rel_domated"/>
</dbReference>
<evidence type="ECO:0000256" key="3">
    <source>
        <dbReference type="ARBA" id="ARBA00022989"/>
    </source>
</evidence>
<feature type="domain" description="O-antigen ligase-related" evidence="6">
    <location>
        <begin position="3"/>
        <end position="120"/>
    </location>
</feature>
<dbReference type="GO" id="GO:0016020">
    <property type="term" value="C:membrane"/>
    <property type="evidence" value="ECO:0007669"/>
    <property type="project" value="UniProtKB-SubCell"/>
</dbReference>
<feature type="transmembrane region" description="Helical" evidence="5">
    <location>
        <begin position="108"/>
        <end position="129"/>
    </location>
</feature>
<organism evidence="7 8">
    <name type="scientific">Candidatus Electrothrix marina</name>
    <dbReference type="NCBI Taxonomy" id="1859130"/>
    <lineage>
        <taxon>Bacteria</taxon>
        <taxon>Pseudomonadati</taxon>
        <taxon>Thermodesulfobacteriota</taxon>
        <taxon>Desulfobulbia</taxon>
        <taxon>Desulfobulbales</taxon>
        <taxon>Desulfobulbaceae</taxon>
        <taxon>Candidatus Electrothrix</taxon>
    </lineage>
</organism>
<dbReference type="AlphaFoldDB" id="A0A444JHF3"/>
<evidence type="ECO:0000259" key="6">
    <source>
        <dbReference type="Pfam" id="PF04932"/>
    </source>
</evidence>
<protein>
    <submittedName>
        <fullName evidence="7">O-Antigen ligase</fullName>
    </submittedName>
</protein>
<evidence type="ECO:0000256" key="4">
    <source>
        <dbReference type="ARBA" id="ARBA00023136"/>
    </source>
</evidence>
<feature type="transmembrane region" description="Helical" evidence="5">
    <location>
        <begin position="26"/>
        <end position="49"/>
    </location>
</feature>
<keyword evidence="2 5" id="KW-0812">Transmembrane</keyword>
<evidence type="ECO:0000256" key="1">
    <source>
        <dbReference type="ARBA" id="ARBA00004141"/>
    </source>
</evidence>
<sequence>MVLILSMLLVALPASPKNKLLLSGFFVLFTISYGSIIGFTSVLERFMLIQQGGEIRLNIWLSSLPMLRDHLLVGTGIGSYILLSSVYLKQFPENITFDRAHNDYLEFAIELGLPLALFFFCTLSVLLFLQIKKLWPYTRKKLYRLPSPTVISLVSITAIIGFIIHGTVDFGWRLPANLLYFTTLFILLQYGSQFSSHGAKQHIISKSSGEN</sequence>
<feature type="transmembrane region" description="Helical" evidence="5">
    <location>
        <begin position="174"/>
        <end position="191"/>
    </location>
</feature>
<dbReference type="InterPro" id="IPR051533">
    <property type="entry name" value="WaaL-like"/>
</dbReference>
<comment type="subcellular location">
    <subcellularLocation>
        <location evidence="1">Membrane</location>
        <topology evidence="1">Multi-pass membrane protein</topology>
    </subcellularLocation>
</comment>
<keyword evidence="4 5" id="KW-0472">Membrane</keyword>
<evidence type="ECO:0000313" key="7">
    <source>
        <dbReference type="EMBL" id="RWX52541.1"/>
    </source>
</evidence>
<feature type="transmembrane region" description="Helical" evidence="5">
    <location>
        <begin position="150"/>
        <end position="168"/>
    </location>
</feature>
<dbReference type="EMBL" id="MTKS01000001">
    <property type="protein sequence ID" value="RWX52541.1"/>
    <property type="molecule type" value="Genomic_DNA"/>
</dbReference>
<comment type="caution">
    <text evidence="7">The sequence shown here is derived from an EMBL/GenBank/DDBJ whole genome shotgun (WGS) entry which is preliminary data.</text>
</comment>
<gene>
    <name evidence="7" type="ORF">VU01_10016</name>
</gene>
<dbReference type="PANTHER" id="PTHR37422:SF23">
    <property type="entry name" value="TEICHURONIC ACID BIOSYNTHESIS PROTEIN TUAE"/>
    <property type="match status" value="1"/>
</dbReference>
<keyword evidence="8" id="KW-1185">Reference proteome</keyword>
<reference evidence="7 8" key="1">
    <citation type="submission" date="2017-01" db="EMBL/GenBank/DDBJ databases">
        <title>The cable genome- insights into the physiology and evolution of filamentous bacteria capable of sulfide oxidation via long distance electron transfer.</title>
        <authorList>
            <person name="Schreiber L."/>
            <person name="Bjerg J.T."/>
            <person name="Boggild A."/>
            <person name="Van De Vossenberg J."/>
            <person name="Meysman F."/>
            <person name="Nielsen L.P."/>
            <person name="Schramm A."/>
            <person name="Kjeldsen K.U."/>
        </authorList>
    </citation>
    <scope>NUCLEOTIDE SEQUENCE [LARGE SCALE GENOMIC DNA]</scope>
    <source>
        <strain evidence="7">A5</strain>
    </source>
</reference>
<keyword evidence="7" id="KW-0436">Ligase</keyword>
<evidence type="ECO:0000256" key="2">
    <source>
        <dbReference type="ARBA" id="ARBA00022692"/>
    </source>
</evidence>
<dbReference type="Proteomes" id="UP000288892">
    <property type="component" value="Unassembled WGS sequence"/>
</dbReference>
<accession>A0A444JHF3</accession>